<keyword evidence="2" id="KW-1185">Reference proteome</keyword>
<dbReference type="RefSeq" id="WP_182806183.1">
    <property type="nucleotide sequence ID" value="NZ_CP060007.1"/>
</dbReference>
<proteinExistence type="predicted"/>
<evidence type="ECO:0000313" key="1">
    <source>
        <dbReference type="EMBL" id="QNA46354.1"/>
    </source>
</evidence>
<reference evidence="2" key="1">
    <citation type="submission" date="2020-08" db="EMBL/GenBank/DDBJ databases">
        <title>Lacibacter sp. S13-6-6 genome sequencing.</title>
        <authorList>
            <person name="Jin L."/>
        </authorList>
    </citation>
    <scope>NUCLEOTIDE SEQUENCE [LARGE SCALE GENOMIC DNA]</scope>
    <source>
        <strain evidence="2">S13-6-6</strain>
    </source>
</reference>
<evidence type="ECO:0000313" key="2">
    <source>
        <dbReference type="Proteomes" id="UP000515344"/>
    </source>
</evidence>
<accession>A0A7G5XLK1</accession>
<dbReference type="EMBL" id="CP060007">
    <property type="protein sequence ID" value="QNA46354.1"/>
    <property type="molecule type" value="Genomic_DNA"/>
</dbReference>
<dbReference type="AlphaFoldDB" id="A0A7G5XLK1"/>
<dbReference type="KEGG" id="lacs:H4075_09335"/>
<organism evidence="1 2">
    <name type="scientific">Lacibacter sediminis</name>
    <dbReference type="NCBI Taxonomy" id="2760713"/>
    <lineage>
        <taxon>Bacteria</taxon>
        <taxon>Pseudomonadati</taxon>
        <taxon>Bacteroidota</taxon>
        <taxon>Chitinophagia</taxon>
        <taxon>Chitinophagales</taxon>
        <taxon>Chitinophagaceae</taxon>
        <taxon>Lacibacter</taxon>
    </lineage>
</organism>
<gene>
    <name evidence="1" type="ORF">H4075_09335</name>
</gene>
<sequence>MKQISSIYKNIILSLLLFVFFIPSQQLYAQVSVYQYRHVPADKVEEFIKRETTYWSKVAQKAVDAKKMNFWGLFEKVGGYDLPNSSNFLFINGFSNIDSAWSGDTFDPAKLFPKIPYAQMETNSFTTVTSQIFFHNQDWAEAKGVNPAKDFNYVVMNYHLSENAGAFINAEKNLWKPFLQSAMDKKQTQQIGWGNATVLSPTGGDMKFNTISYDLFKTLQDALLTPWDPATVFPDNLDILGNMRKHESARVIYRIVKVVSN</sequence>
<dbReference type="Proteomes" id="UP000515344">
    <property type="component" value="Chromosome"/>
</dbReference>
<protein>
    <submittedName>
        <fullName evidence="1">Uncharacterized protein</fullName>
    </submittedName>
</protein>
<name>A0A7G5XLK1_9BACT</name>